<organism evidence="5 6">
    <name type="scientific">Candidatus Cardinium hertigii</name>
    <dbReference type="NCBI Taxonomy" id="247481"/>
    <lineage>
        <taxon>Bacteria</taxon>
        <taxon>Pseudomonadati</taxon>
        <taxon>Bacteroidota</taxon>
        <taxon>Cytophagia</taxon>
        <taxon>Cytophagales</taxon>
        <taxon>Amoebophilaceae</taxon>
        <taxon>Candidatus Cardinium</taxon>
    </lineage>
</organism>
<keyword evidence="3" id="KW-0862">Zinc</keyword>
<dbReference type="RefSeq" id="WP_184891078.1">
    <property type="nucleotide sequence ID" value="NZ_RARA01000020.1"/>
</dbReference>
<dbReference type="InterPro" id="IPR013083">
    <property type="entry name" value="Znf_RING/FYVE/PHD"/>
</dbReference>
<dbReference type="InterPro" id="IPR011016">
    <property type="entry name" value="Znf_RING-CH"/>
</dbReference>
<dbReference type="EMBL" id="RARA01000020">
    <property type="protein sequence ID" value="ROT47599.1"/>
    <property type="molecule type" value="Genomic_DNA"/>
</dbReference>
<reference evidence="5 6" key="1">
    <citation type="submission" date="2018-09" db="EMBL/GenBank/DDBJ databases">
        <title>Comparative Genomics of Wolbachia-Cardinium Dual Endosymbiosis in a Plant-Parasitic Nematode.</title>
        <authorList>
            <person name="Brown A.M.V."/>
            <person name="Wasala S.K."/>
            <person name="Howe D.K."/>
            <person name="Peetz A.B."/>
            <person name="Zasada I.A."/>
            <person name="Denver D.R."/>
        </authorList>
    </citation>
    <scope>NUCLEOTIDE SEQUENCE [LARGE SCALE GENOMIC DNA]</scope>
    <source>
        <strain evidence="5 6">Pp_1</strain>
    </source>
</reference>
<dbReference type="Gene3D" id="3.30.40.10">
    <property type="entry name" value="Zinc/RING finger domain, C3HC4 (zinc finger)"/>
    <property type="match status" value="1"/>
</dbReference>
<keyword evidence="1" id="KW-0479">Metal-binding</keyword>
<keyword evidence="2" id="KW-0863">Zinc-finger</keyword>
<keyword evidence="6" id="KW-1185">Reference proteome</keyword>
<accession>A0A3N2QD45</accession>
<evidence type="ECO:0000256" key="1">
    <source>
        <dbReference type="ARBA" id="ARBA00022723"/>
    </source>
</evidence>
<dbReference type="SMART" id="SM00744">
    <property type="entry name" value="RINGv"/>
    <property type="match status" value="1"/>
</dbReference>
<sequence>EQLRIALEISGQEAAKVAARAEKAKAAARAAGGAAARAAKRAAAAIRAEAEAGPGPGTAAAIRAEVDAERKNDCACAICHEVVKNNEENTNRFFKCEMPHPDKFHRMCLESWINTSNNRTCPTCRAGLK</sequence>
<dbReference type="AlphaFoldDB" id="A0A3N2QD45"/>
<dbReference type="Pfam" id="PF00097">
    <property type="entry name" value="zf-C3HC4"/>
    <property type="match status" value="1"/>
</dbReference>
<dbReference type="SUPFAM" id="SSF57850">
    <property type="entry name" value="RING/U-box"/>
    <property type="match status" value="1"/>
</dbReference>
<protein>
    <recommendedName>
        <fullName evidence="4">RING-type domain-containing protein</fullName>
    </recommendedName>
</protein>
<gene>
    <name evidence="5" type="ORF">EDM02_01685</name>
</gene>
<dbReference type="InterPro" id="IPR001841">
    <property type="entry name" value="Znf_RING"/>
</dbReference>
<evidence type="ECO:0000256" key="2">
    <source>
        <dbReference type="ARBA" id="ARBA00022771"/>
    </source>
</evidence>
<feature type="non-terminal residue" evidence="5">
    <location>
        <position position="1"/>
    </location>
</feature>
<dbReference type="Proteomes" id="UP000270927">
    <property type="component" value="Unassembled WGS sequence"/>
</dbReference>
<comment type="caution">
    <text evidence="5">The sequence shown here is derived from an EMBL/GenBank/DDBJ whole genome shotgun (WGS) entry which is preliminary data.</text>
</comment>
<dbReference type="InterPro" id="IPR018957">
    <property type="entry name" value="Znf_C3HC4_RING-type"/>
</dbReference>
<name>A0A3N2QD45_9BACT</name>
<dbReference type="GO" id="GO:0008270">
    <property type="term" value="F:zinc ion binding"/>
    <property type="evidence" value="ECO:0007669"/>
    <property type="project" value="UniProtKB-KW"/>
</dbReference>
<evidence type="ECO:0000313" key="5">
    <source>
        <dbReference type="EMBL" id="ROT47599.1"/>
    </source>
</evidence>
<feature type="domain" description="RING-type" evidence="4">
    <location>
        <begin position="76"/>
        <end position="125"/>
    </location>
</feature>
<dbReference type="PROSITE" id="PS50089">
    <property type="entry name" value="ZF_RING_2"/>
    <property type="match status" value="1"/>
</dbReference>
<proteinExistence type="predicted"/>
<evidence type="ECO:0000259" key="4">
    <source>
        <dbReference type="PROSITE" id="PS50089"/>
    </source>
</evidence>
<evidence type="ECO:0000313" key="6">
    <source>
        <dbReference type="Proteomes" id="UP000270927"/>
    </source>
</evidence>
<evidence type="ECO:0000256" key="3">
    <source>
        <dbReference type="ARBA" id="ARBA00022833"/>
    </source>
</evidence>